<keyword evidence="1" id="KW-0472">Membrane</keyword>
<dbReference type="AlphaFoldDB" id="A0AAD6HUE8"/>
<dbReference type="Proteomes" id="UP001215712">
    <property type="component" value="Unassembled WGS sequence"/>
</dbReference>
<evidence type="ECO:0000256" key="1">
    <source>
        <dbReference type="SAM" id="Phobius"/>
    </source>
</evidence>
<reference evidence="2" key="1">
    <citation type="journal article" date="2023" name="IMA Fungus">
        <title>Comparative genomic study of the Penicillium genus elucidates a diverse pangenome and 15 lateral gene transfer events.</title>
        <authorList>
            <person name="Petersen C."/>
            <person name="Sorensen T."/>
            <person name="Nielsen M.R."/>
            <person name="Sondergaard T.E."/>
            <person name="Sorensen J.L."/>
            <person name="Fitzpatrick D.A."/>
            <person name="Frisvad J.C."/>
            <person name="Nielsen K.L."/>
        </authorList>
    </citation>
    <scope>NUCLEOTIDE SEQUENCE</scope>
    <source>
        <strain evidence="2">IBT 17514</strain>
    </source>
</reference>
<protein>
    <recommendedName>
        <fullName evidence="4">DUF1275 domain protein</fullName>
    </recommendedName>
</protein>
<reference evidence="2" key="2">
    <citation type="submission" date="2023-01" db="EMBL/GenBank/DDBJ databases">
        <authorList>
            <person name="Petersen C."/>
        </authorList>
    </citation>
    <scope>NUCLEOTIDE SEQUENCE</scope>
    <source>
        <strain evidence="2">IBT 17514</strain>
    </source>
</reference>
<accession>A0AAD6HUE8</accession>
<name>A0AAD6HUE8_9EURO</name>
<proteinExistence type="predicted"/>
<evidence type="ECO:0008006" key="4">
    <source>
        <dbReference type="Google" id="ProtNLM"/>
    </source>
</evidence>
<comment type="caution">
    <text evidence="2">The sequence shown here is derived from an EMBL/GenBank/DDBJ whole genome shotgun (WGS) entry which is preliminary data.</text>
</comment>
<feature type="transmembrane region" description="Helical" evidence="1">
    <location>
        <begin position="198"/>
        <end position="216"/>
    </location>
</feature>
<dbReference type="PANTHER" id="PTHR37488:SF2">
    <property type="entry name" value="DUF1275 DOMAIN-CONTAINING PROTEIN"/>
    <property type="match status" value="1"/>
</dbReference>
<keyword evidence="3" id="KW-1185">Reference proteome</keyword>
<evidence type="ECO:0000313" key="3">
    <source>
        <dbReference type="Proteomes" id="UP001215712"/>
    </source>
</evidence>
<organism evidence="2 3">
    <name type="scientific">Penicillium malachiteum</name>
    <dbReference type="NCBI Taxonomy" id="1324776"/>
    <lineage>
        <taxon>Eukaryota</taxon>
        <taxon>Fungi</taxon>
        <taxon>Dikarya</taxon>
        <taxon>Ascomycota</taxon>
        <taxon>Pezizomycotina</taxon>
        <taxon>Eurotiomycetes</taxon>
        <taxon>Eurotiomycetidae</taxon>
        <taxon>Eurotiales</taxon>
        <taxon>Aspergillaceae</taxon>
        <taxon>Penicillium</taxon>
    </lineage>
</organism>
<keyword evidence="1" id="KW-1133">Transmembrane helix</keyword>
<sequence length="259" mass="28388">MSLSLTEADSESKSRLREFFFEDVREDLLLECQLLLLSFATGIQDAATWPDYSCFASNQTGNTLFLAIGVAGLTRNAYSFPNIGVSLSLFVMGGLVMGQLGNFFGVRRRLWLLISNLIQTLMVFGALIIQHLWPIKRDGPAALGVIALLAFSSGGQVAMSRSLKITEITTAMATAAFVDVVVDPDLVKLKNRLRNRRVMFLVMLTAGCFVGAFAQRELSSKFPILLCAVGKALVSTAFLFNRPIDRSTSPSSSMENWKV</sequence>
<feature type="transmembrane region" description="Helical" evidence="1">
    <location>
        <begin position="139"/>
        <end position="159"/>
    </location>
</feature>
<evidence type="ECO:0000313" key="2">
    <source>
        <dbReference type="EMBL" id="KAJ5738381.1"/>
    </source>
</evidence>
<dbReference type="PANTHER" id="PTHR37488">
    <property type="entry name" value="DUF1275 DOMAIN-CONTAINING PROTEIN"/>
    <property type="match status" value="1"/>
</dbReference>
<feature type="transmembrane region" description="Helical" evidence="1">
    <location>
        <begin position="110"/>
        <end position="133"/>
    </location>
</feature>
<dbReference type="EMBL" id="JAQJAN010000002">
    <property type="protein sequence ID" value="KAJ5738381.1"/>
    <property type="molecule type" value="Genomic_DNA"/>
</dbReference>
<feature type="transmembrane region" description="Helical" evidence="1">
    <location>
        <begin position="78"/>
        <end position="98"/>
    </location>
</feature>
<gene>
    <name evidence="2" type="ORF">N7493_001536</name>
</gene>
<dbReference type="InterPro" id="IPR010699">
    <property type="entry name" value="DUF1275"/>
</dbReference>
<dbReference type="Pfam" id="PF06912">
    <property type="entry name" value="DUF1275"/>
    <property type="match status" value="1"/>
</dbReference>
<keyword evidence="1" id="KW-0812">Transmembrane</keyword>